<dbReference type="PROSITE" id="PS50262">
    <property type="entry name" value="G_PROTEIN_RECEP_F1_2"/>
    <property type="match status" value="1"/>
</dbReference>
<feature type="domain" description="G-protein coupled receptors family 1 profile" evidence="16">
    <location>
        <begin position="50"/>
        <end position="300"/>
    </location>
</feature>
<evidence type="ECO:0000259" key="16">
    <source>
        <dbReference type="PROSITE" id="PS50262"/>
    </source>
</evidence>
<evidence type="ECO:0000256" key="2">
    <source>
        <dbReference type="ARBA" id="ARBA00022475"/>
    </source>
</evidence>
<feature type="transmembrane region" description="Helical" evidence="14">
    <location>
        <begin position="72"/>
        <end position="91"/>
    </location>
</feature>
<keyword evidence="11" id="KW-0325">Glycoprotein</keyword>
<dbReference type="Gene3D" id="1.20.1070.10">
    <property type="entry name" value="Rhodopsin 7-helix transmembrane proteins"/>
    <property type="match status" value="1"/>
</dbReference>
<dbReference type="InterPro" id="IPR017452">
    <property type="entry name" value="GPCR_Rhodpsn_7TM"/>
</dbReference>
<gene>
    <name evidence="17" type="primary">LOC114650980</name>
</gene>
<dbReference type="FunFam" id="1.20.1070.10:FF:000024">
    <property type="entry name" value="Olfactory receptor"/>
    <property type="match status" value="1"/>
</dbReference>
<reference evidence="17" key="1">
    <citation type="submission" date="2021-06" db="EMBL/GenBank/DDBJ databases">
        <authorList>
            <consortium name="Wellcome Sanger Institute Data Sharing"/>
        </authorList>
    </citation>
    <scope>NUCLEOTIDE SEQUENCE [LARGE SCALE GENOMIC DNA]</scope>
</reference>
<dbReference type="PROSITE" id="PS00237">
    <property type="entry name" value="G_PROTEIN_RECEP_F1_1"/>
    <property type="match status" value="1"/>
</dbReference>
<keyword evidence="7 13" id="KW-0297">G-protein coupled receptor</keyword>
<name>A0A8C4RT67_ERPCA</name>
<evidence type="ECO:0000256" key="15">
    <source>
        <dbReference type="SAM" id="SignalP"/>
    </source>
</evidence>
<sequence length="327" mass="37025">MSSLYVLLCLLSNNTFVRPQTFFVTGFSDMPYSDYYYIFLLFIYILTVLANSLIILLIYVEESLHSPKYVAVVHLAIVDIFASSAVVPKIIHTFLFDAQVITYEACLSNMFFSHFFAAMESFSLIVLAYDRFVAICFPLRYHIIVSHTKMLKILGMTWFLAFIIVGILVALITRLSFCKSTVVTSYFCDHGPVYHLACNDTYPNFIMARIFITSVFFAPLTLIVCSYAAILNAVLKIASAEGRRKAMLTCTSHLILVAIFYIPISGTYIASMISGIHQNARIFNNSLSATIPALLNPIIYTLKTEEILNAVKMRYKRRTAELDTMNH</sequence>
<evidence type="ECO:0000256" key="8">
    <source>
        <dbReference type="ARBA" id="ARBA00023136"/>
    </source>
</evidence>
<keyword evidence="2 14" id="KW-1003">Cell membrane</keyword>
<evidence type="ECO:0000256" key="6">
    <source>
        <dbReference type="ARBA" id="ARBA00022989"/>
    </source>
</evidence>
<dbReference type="Ensembl" id="ENSECRT00000006510.1">
    <property type="protein sequence ID" value="ENSECRP00000006408.1"/>
    <property type="gene ID" value="ENSECRG00000004274.1"/>
</dbReference>
<keyword evidence="8 14" id="KW-0472">Membrane</keyword>
<evidence type="ECO:0000256" key="3">
    <source>
        <dbReference type="ARBA" id="ARBA00022606"/>
    </source>
</evidence>
<evidence type="ECO:0000256" key="9">
    <source>
        <dbReference type="ARBA" id="ARBA00023157"/>
    </source>
</evidence>
<dbReference type="AlphaFoldDB" id="A0A8C4RT67"/>
<keyword evidence="3 14" id="KW-0716">Sensory transduction</keyword>
<reference evidence="17" key="2">
    <citation type="submission" date="2025-08" db="UniProtKB">
        <authorList>
            <consortium name="Ensembl"/>
        </authorList>
    </citation>
    <scope>IDENTIFICATION</scope>
</reference>
<organism evidence="17 18">
    <name type="scientific">Erpetoichthys calabaricus</name>
    <name type="common">Rope fish</name>
    <name type="synonym">Calamoichthys calabaricus</name>
    <dbReference type="NCBI Taxonomy" id="27687"/>
    <lineage>
        <taxon>Eukaryota</taxon>
        <taxon>Metazoa</taxon>
        <taxon>Chordata</taxon>
        <taxon>Craniata</taxon>
        <taxon>Vertebrata</taxon>
        <taxon>Euteleostomi</taxon>
        <taxon>Actinopterygii</taxon>
        <taxon>Polypteriformes</taxon>
        <taxon>Polypteridae</taxon>
        <taxon>Erpetoichthys</taxon>
    </lineage>
</organism>
<dbReference type="PANTHER" id="PTHR26450:SF87">
    <property type="entry name" value="OLFACTORY RECEPTOR 51F2"/>
    <property type="match status" value="1"/>
</dbReference>
<dbReference type="PANTHER" id="PTHR26450">
    <property type="entry name" value="OLFACTORY RECEPTOR 56B1-RELATED"/>
    <property type="match status" value="1"/>
</dbReference>
<keyword evidence="6 14" id="KW-1133">Transmembrane helix</keyword>
<evidence type="ECO:0000256" key="4">
    <source>
        <dbReference type="ARBA" id="ARBA00022692"/>
    </source>
</evidence>
<dbReference type="SUPFAM" id="SSF81321">
    <property type="entry name" value="Family A G protein-coupled receptor-like"/>
    <property type="match status" value="1"/>
</dbReference>
<dbReference type="Proteomes" id="UP000694620">
    <property type="component" value="Chromosome 4"/>
</dbReference>
<comment type="similarity">
    <text evidence="13">Belongs to the G-protein coupled receptor 1 family.</text>
</comment>
<comment type="subcellular location">
    <subcellularLocation>
        <location evidence="1 14">Cell membrane</location>
        <topology evidence="1 14">Multi-pass membrane protein</topology>
    </subcellularLocation>
</comment>
<evidence type="ECO:0000256" key="1">
    <source>
        <dbReference type="ARBA" id="ARBA00004651"/>
    </source>
</evidence>
<protein>
    <recommendedName>
        <fullName evidence="14">Olfactory receptor</fullName>
    </recommendedName>
</protein>
<evidence type="ECO:0000313" key="17">
    <source>
        <dbReference type="Ensembl" id="ENSECRP00000006408.1"/>
    </source>
</evidence>
<evidence type="ECO:0000256" key="5">
    <source>
        <dbReference type="ARBA" id="ARBA00022725"/>
    </source>
</evidence>
<dbReference type="GO" id="GO:0004984">
    <property type="term" value="F:olfactory receptor activity"/>
    <property type="evidence" value="ECO:0007669"/>
    <property type="project" value="InterPro"/>
</dbReference>
<feature type="signal peptide" evidence="15">
    <location>
        <begin position="1"/>
        <end position="19"/>
    </location>
</feature>
<feature type="transmembrane region" description="Helical" evidence="14">
    <location>
        <begin position="210"/>
        <end position="234"/>
    </location>
</feature>
<evidence type="ECO:0000256" key="7">
    <source>
        <dbReference type="ARBA" id="ARBA00023040"/>
    </source>
</evidence>
<accession>A0A8C4RT67</accession>
<keyword evidence="12 13" id="KW-0807">Transducer</keyword>
<reference evidence="17" key="3">
    <citation type="submission" date="2025-09" db="UniProtKB">
        <authorList>
            <consortium name="Ensembl"/>
        </authorList>
    </citation>
    <scope>IDENTIFICATION</scope>
</reference>
<dbReference type="SMART" id="SM01381">
    <property type="entry name" value="7TM_GPCR_Srsx"/>
    <property type="match status" value="1"/>
</dbReference>
<evidence type="ECO:0000256" key="11">
    <source>
        <dbReference type="ARBA" id="ARBA00023180"/>
    </source>
</evidence>
<keyword evidence="9" id="KW-1015">Disulfide bond</keyword>
<dbReference type="GO" id="GO:0004930">
    <property type="term" value="F:G protein-coupled receptor activity"/>
    <property type="evidence" value="ECO:0007669"/>
    <property type="project" value="UniProtKB-KW"/>
</dbReference>
<keyword evidence="4 13" id="KW-0812">Transmembrane</keyword>
<dbReference type="InterPro" id="IPR000276">
    <property type="entry name" value="GPCR_Rhodpsn"/>
</dbReference>
<keyword evidence="10 13" id="KW-0675">Receptor</keyword>
<evidence type="ECO:0000256" key="10">
    <source>
        <dbReference type="ARBA" id="ARBA00023170"/>
    </source>
</evidence>
<dbReference type="GO" id="GO:0005886">
    <property type="term" value="C:plasma membrane"/>
    <property type="evidence" value="ECO:0007669"/>
    <property type="project" value="UniProtKB-SubCell"/>
</dbReference>
<dbReference type="GeneTree" id="ENSGT00950000182847"/>
<dbReference type="Pfam" id="PF13853">
    <property type="entry name" value="7tm_4"/>
    <property type="match status" value="1"/>
</dbReference>
<dbReference type="PRINTS" id="PR00237">
    <property type="entry name" value="GPCRRHODOPSN"/>
</dbReference>
<dbReference type="InterPro" id="IPR000725">
    <property type="entry name" value="Olfact_rcpt"/>
</dbReference>
<feature type="transmembrane region" description="Helical" evidence="14">
    <location>
        <begin position="246"/>
        <end position="264"/>
    </location>
</feature>
<feature type="chain" id="PRO_5034811673" description="Olfactory receptor" evidence="15">
    <location>
        <begin position="20"/>
        <end position="327"/>
    </location>
</feature>
<feature type="transmembrane region" description="Helical" evidence="14">
    <location>
        <begin position="35"/>
        <end position="60"/>
    </location>
</feature>
<evidence type="ECO:0000256" key="13">
    <source>
        <dbReference type="RuleBase" id="RU000688"/>
    </source>
</evidence>
<dbReference type="InterPro" id="IPR050402">
    <property type="entry name" value="OR51/52/56-like"/>
</dbReference>
<keyword evidence="5 14" id="KW-0552">Olfaction</keyword>
<evidence type="ECO:0000313" key="18">
    <source>
        <dbReference type="Proteomes" id="UP000694620"/>
    </source>
</evidence>
<evidence type="ECO:0000256" key="14">
    <source>
        <dbReference type="RuleBase" id="RU363047"/>
    </source>
</evidence>
<dbReference type="PRINTS" id="PR00245">
    <property type="entry name" value="OLFACTORYR"/>
</dbReference>
<evidence type="ECO:0000256" key="12">
    <source>
        <dbReference type="ARBA" id="ARBA00023224"/>
    </source>
</evidence>
<keyword evidence="15" id="KW-0732">Signal</keyword>
<feature type="transmembrane region" description="Helical" evidence="14">
    <location>
        <begin position="111"/>
        <end position="129"/>
    </location>
</feature>
<proteinExistence type="inferred from homology"/>
<keyword evidence="18" id="KW-1185">Reference proteome</keyword>
<feature type="transmembrane region" description="Helical" evidence="14">
    <location>
        <begin position="150"/>
        <end position="172"/>
    </location>
</feature>